<evidence type="ECO:0000313" key="3">
    <source>
        <dbReference type="Proteomes" id="UP000002038"/>
    </source>
</evidence>
<dbReference type="RefSeq" id="XP_031580776.1">
    <property type="nucleotide sequence ID" value="XM_031725407.1"/>
</dbReference>
<accession>A0A179V3Q5</accession>
<feature type="region of interest" description="Disordered" evidence="1">
    <location>
        <begin position="68"/>
        <end position="93"/>
    </location>
</feature>
<dbReference type="EMBL" id="GG657471">
    <property type="protein sequence ID" value="OAT13232.1"/>
    <property type="molecule type" value="Genomic_DNA"/>
</dbReference>
<dbReference type="Proteomes" id="UP000002038">
    <property type="component" value="Unassembled WGS sequence"/>
</dbReference>
<organism evidence="2 3">
    <name type="scientific">Blastomyces gilchristii (strain SLH14081)</name>
    <name type="common">Blastomyces dermatitidis</name>
    <dbReference type="NCBI Taxonomy" id="559298"/>
    <lineage>
        <taxon>Eukaryota</taxon>
        <taxon>Fungi</taxon>
        <taxon>Dikarya</taxon>
        <taxon>Ascomycota</taxon>
        <taxon>Pezizomycotina</taxon>
        <taxon>Eurotiomycetes</taxon>
        <taxon>Eurotiomycetidae</taxon>
        <taxon>Onygenales</taxon>
        <taxon>Ajellomycetaceae</taxon>
        <taxon>Blastomyces</taxon>
    </lineage>
</organism>
<protein>
    <submittedName>
        <fullName evidence="2">Uncharacterized protein</fullName>
    </submittedName>
</protein>
<name>A0A179V3Q5_BLAGS</name>
<proteinExistence type="predicted"/>
<dbReference type="KEGG" id="bgh:BDBG_17756"/>
<dbReference type="VEuPathDB" id="FungiDB:BDBG_17756"/>
<evidence type="ECO:0000313" key="2">
    <source>
        <dbReference type="EMBL" id="OAT13232.1"/>
    </source>
</evidence>
<keyword evidence="3" id="KW-1185">Reference proteome</keyword>
<evidence type="ECO:0000256" key="1">
    <source>
        <dbReference type="SAM" id="MobiDB-lite"/>
    </source>
</evidence>
<dbReference type="AlphaFoldDB" id="A0A179V3Q5"/>
<dbReference type="OrthoDB" id="4190073at2759"/>
<dbReference type="GeneID" id="42529348"/>
<gene>
    <name evidence="2" type="ORF">BDBG_17756</name>
</gene>
<sequence length="93" mass="10390">MSEFEKTAAEKTDVNDIIEISDTEKKNNSTIVSMKKISISFKHKTLNLIALKLLKYVQISKQSISTSVKTDDEIKTSHSTPAKMINKAKMSSV</sequence>
<reference evidence="3" key="1">
    <citation type="journal article" date="2015" name="PLoS Genet.">
        <title>The dynamic genome and transcriptome of the human fungal pathogen Blastomyces and close relative Emmonsia.</title>
        <authorList>
            <person name="Munoz J.F."/>
            <person name="Gauthier G.M."/>
            <person name="Desjardins C.A."/>
            <person name="Gallo J.E."/>
            <person name="Holder J."/>
            <person name="Sullivan T.D."/>
            <person name="Marty A.J."/>
            <person name="Carmen J.C."/>
            <person name="Chen Z."/>
            <person name="Ding L."/>
            <person name="Gujja S."/>
            <person name="Magrini V."/>
            <person name="Misas E."/>
            <person name="Mitreva M."/>
            <person name="Priest M."/>
            <person name="Saif S."/>
            <person name="Whiston E.A."/>
            <person name="Young S."/>
            <person name="Zeng Q."/>
            <person name="Goldman W.E."/>
            <person name="Mardis E.R."/>
            <person name="Taylor J.W."/>
            <person name="McEwen J.G."/>
            <person name="Clay O.K."/>
            <person name="Klein B.S."/>
            <person name="Cuomo C.A."/>
        </authorList>
    </citation>
    <scope>NUCLEOTIDE SEQUENCE [LARGE SCALE GENOMIC DNA]</scope>
    <source>
        <strain evidence="3">SLH14081</strain>
    </source>
</reference>